<dbReference type="Proteomes" id="UP000663720">
    <property type="component" value="Chromosome"/>
</dbReference>
<accession>A0A975GGZ6</accession>
<dbReference type="EMBL" id="CP061799">
    <property type="protein sequence ID" value="QTA80891.1"/>
    <property type="molecule type" value="Genomic_DNA"/>
</dbReference>
<name>A0A975GGZ6_9BACT</name>
<gene>
    <name evidence="2" type="ORF">dnl_32060</name>
</gene>
<evidence type="ECO:0000313" key="3">
    <source>
        <dbReference type="Proteomes" id="UP000663720"/>
    </source>
</evidence>
<evidence type="ECO:0000313" key="2">
    <source>
        <dbReference type="EMBL" id="QTA80891.1"/>
    </source>
</evidence>
<keyword evidence="1" id="KW-1133">Transmembrane helix</keyword>
<keyword evidence="1" id="KW-0812">Transmembrane</keyword>
<keyword evidence="3" id="KW-1185">Reference proteome</keyword>
<reference evidence="2" key="1">
    <citation type="journal article" date="2021" name="Microb. Physiol.">
        <title>Proteogenomic Insights into the Physiology of Marine, Sulfate-Reducing, Filamentous Desulfonema limicola and Desulfonema magnum.</title>
        <authorList>
            <person name="Schnaars V."/>
            <person name="Wohlbrand L."/>
            <person name="Scheve S."/>
            <person name="Hinrichs C."/>
            <person name="Reinhardt R."/>
            <person name="Rabus R."/>
        </authorList>
    </citation>
    <scope>NUCLEOTIDE SEQUENCE</scope>
    <source>
        <strain evidence="2">5ac10</strain>
    </source>
</reference>
<dbReference type="KEGG" id="dli:dnl_32060"/>
<protein>
    <submittedName>
        <fullName evidence="2">Uncharacterized protein</fullName>
    </submittedName>
</protein>
<keyword evidence="1" id="KW-0472">Membrane</keyword>
<organism evidence="2 3">
    <name type="scientific">Desulfonema limicola</name>
    <dbReference type="NCBI Taxonomy" id="45656"/>
    <lineage>
        <taxon>Bacteria</taxon>
        <taxon>Pseudomonadati</taxon>
        <taxon>Thermodesulfobacteriota</taxon>
        <taxon>Desulfobacteria</taxon>
        <taxon>Desulfobacterales</taxon>
        <taxon>Desulfococcaceae</taxon>
        <taxon>Desulfonema</taxon>
    </lineage>
</organism>
<dbReference type="AlphaFoldDB" id="A0A975GGZ6"/>
<proteinExistence type="predicted"/>
<feature type="transmembrane region" description="Helical" evidence="1">
    <location>
        <begin position="18"/>
        <end position="36"/>
    </location>
</feature>
<sequence>MVAGIAVRSARVRGRCRFYNKLSFLLFIQFYLYYLHKDSQYSIYKCKINFDKHPIILIKYMIKKGGVLS</sequence>
<evidence type="ECO:0000256" key="1">
    <source>
        <dbReference type="SAM" id="Phobius"/>
    </source>
</evidence>